<dbReference type="GO" id="GO:0008897">
    <property type="term" value="F:holo-[acyl-carrier-protein] synthase activity"/>
    <property type="evidence" value="ECO:0007669"/>
    <property type="project" value="InterPro"/>
</dbReference>
<dbReference type="GO" id="GO:0005829">
    <property type="term" value="C:cytosol"/>
    <property type="evidence" value="ECO:0007669"/>
    <property type="project" value="TreeGrafter"/>
</dbReference>
<evidence type="ECO:0000313" key="5">
    <source>
        <dbReference type="EMBL" id="RUR69150.1"/>
    </source>
</evidence>
<dbReference type="InterPro" id="IPR037143">
    <property type="entry name" value="4-PPantetheinyl_Trfase_dom_sf"/>
</dbReference>
<gene>
    <name evidence="5" type="ORF">EJP67_19015</name>
</gene>
<dbReference type="InterPro" id="IPR050559">
    <property type="entry name" value="P-Pant_transferase_sf"/>
</dbReference>
<comment type="caution">
    <text evidence="5">The sequence shown here is derived from an EMBL/GenBank/DDBJ whole genome shotgun (WGS) entry which is preliminary data.</text>
</comment>
<evidence type="ECO:0000259" key="3">
    <source>
        <dbReference type="Pfam" id="PF01648"/>
    </source>
</evidence>
<organism evidence="5 6">
    <name type="scientific">Variovorax guangxiensis</name>
    <dbReference type="NCBI Taxonomy" id="1775474"/>
    <lineage>
        <taxon>Bacteria</taxon>
        <taxon>Pseudomonadati</taxon>
        <taxon>Pseudomonadota</taxon>
        <taxon>Betaproteobacteria</taxon>
        <taxon>Burkholderiales</taxon>
        <taxon>Comamonadaceae</taxon>
        <taxon>Variovorax</taxon>
    </lineage>
</organism>
<evidence type="ECO:0000256" key="2">
    <source>
        <dbReference type="ARBA" id="ARBA00022679"/>
    </source>
</evidence>
<feature type="domain" description="4'-phosphopantetheinyl transferase N-terminal" evidence="4">
    <location>
        <begin position="28"/>
        <end position="112"/>
    </location>
</feature>
<dbReference type="InterPro" id="IPR055066">
    <property type="entry name" value="AASDHPPT_N"/>
</dbReference>
<dbReference type="SUPFAM" id="SSF56214">
    <property type="entry name" value="4'-phosphopantetheinyl transferase"/>
    <property type="match status" value="2"/>
</dbReference>
<dbReference type="Gene3D" id="3.90.470.20">
    <property type="entry name" value="4'-phosphopantetheinyl transferase domain"/>
    <property type="match status" value="2"/>
</dbReference>
<dbReference type="Pfam" id="PF01648">
    <property type="entry name" value="ACPS"/>
    <property type="match status" value="1"/>
</dbReference>
<dbReference type="EMBL" id="RXFT01000008">
    <property type="protein sequence ID" value="RUR69150.1"/>
    <property type="molecule type" value="Genomic_DNA"/>
</dbReference>
<reference evidence="5 6" key="1">
    <citation type="submission" date="2018-12" db="EMBL/GenBank/DDBJ databases">
        <title>The genome sequences of Variovorax guangxiensis DSM 27352.</title>
        <authorList>
            <person name="Gao J."/>
            <person name="Sun J."/>
        </authorList>
    </citation>
    <scope>NUCLEOTIDE SEQUENCE [LARGE SCALE GENOMIC DNA]</scope>
    <source>
        <strain evidence="5 6">DSM 27352</strain>
    </source>
</reference>
<dbReference type="Pfam" id="PF22624">
    <property type="entry name" value="AASDHPPT_N"/>
    <property type="match status" value="1"/>
</dbReference>
<feature type="domain" description="4'-phosphopantetheinyl transferase" evidence="3">
    <location>
        <begin position="119"/>
        <end position="226"/>
    </location>
</feature>
<evidence type="ECO:0000313" key="6">
    <source>
        <dbReference type="Proteomes" id="UP000281118"/>
    </source>
</evidence>
<protein>
    <submittedName>
        <fullName evidence="5">4'-phosphopantetheinyl transferase superfamily protein</fullName>
    </submittedName>
</protein>
<dbReference type="RefSeq" id="WP_126023276.1">
    <property type="nucleotide sequence ID" value="NZ_RXFT01000008.1"/>
</dbReference>
<comment type="similarity">
    <text evidence="1">Belongs to the P-Pant transferase superfamily. Gsp/Sfp/HetI/AcpT family.</text>
</comment>
<dbReference type="PANTHER" id="PTHR12215:SF10">
    <property type="entry name" value="L-AMINOADIPATE-SEMIALDEHYDE DEHYDROGENASE-PHOSPHOPANTETHEINYL TRANSFERASE"/>
    <property type="match status" value="1"/>
</dbReference>
<keyword evidence="2 5" id="KW-0808">Transferase</keyword>
<dbReference type="InterPro" id="IPR008278">
    <property type="entry name" value="4-PPantetheinyl_Trfase_dom"/>
</dbReference>
<name>A0A3S1F2H4_9BURK</name>
<evidence type="ECO:0000259" key="4">
    <source>
        <dbReference type="Pfam" id="PF22624"/>
    </source>
</evidence>
<accession>A0A3S1F2H4</accession>
<dbReference type="GO" id="GO:0019878">
    <property type="term" value="P:lysine biosynthetic process via aminoadipic acid"/>
    <property type="evidence" value="ECO:0007669"/>
    <property type="project" value="TreeGrafter"/>
</dbReference>
<proteinExistence type="inferred from homology"/>
<dbReference type="PANTHER" id="PTHR12215">
    <property type="entry name" value="PHOSPHOPANTETHEINE TRANSFERASE"/>
    <property type="match status" value="1"/>
</dbReference>
<evidence type="ECO:0000256" key="1">
    <source>
        <dbReference type="ARBA" id="ARBA00010990"/>
    </source>
</evidence>
<dbReference type="Proteomes" id="UP000281118">
    <property type="component" value="Unassembled WGS sequence"/>
</dbReference>
<dbReference type="OrthoDB" id="9808281at2"/>
<dbReference type="AlphaFoldDB" id="A0A3S1F2H4"/>
<sequence>MQLQIDAHQVHLWHLYVPEQDDPAGDAAIMALLTTEEREKHGRFHFARDRRRHLMTRGLIRSLLSRYVPQVAPADWRFENNEYGRPRIANALPQAQRIRFNISHSASLVVAALAVEREVGVDVEHTARNAPLEVAGHFFSAKEAQALQQLPAAQQPSRFWDLWTLKESYIKARGMGLSIPLDRFSFDLDGSGSQAIGFGHALEDDDATGWQFWRLQPDDAHAVALCLERARDGREARILCLKATPLLASVEEFPGTVTRRSAAA</sequence>
<dbReference type="GO" id="GO:0000287">
    <property type="term" value="F:magnesium ion binding"/>
    <property type="evidence" value="ECO:0007669"/>
    <property type="project" value="InterPro"/>
</dbReference>